<dbReference type="InterPro" id="IPR004456">
    <property type="entry name" value="Pglycerate_mutase_ApgM"/>
</dbReference>
<dbReference type="PANTHER" id="PTHR31209">
    <property type="entry name" value="COFACTOR-INDEPENDENT PHOSPHOGLYCERATE MUTASE"/>
    <property type="match status" value="1"/>
</dbReference>
<keyword evidence="1" id="KW-0560">Oxidoreductase</keyword>
<evidence type="ECO:0000313" key="2">
    <source>
        <dbReference type="Proteomes" id="UP000289340"/>
    </source>
</evidence>
<dbReference type="EC" id="5.4.2.12" evidence="1"/>
<dbReference type="InterPro" id="IPR002207">
    <property type="entry name" value="Peroxidase_I"/>
</dbReference>
<dbReference type="Proteomes" id="UP000289340">
    <property type="component" value="Chromosome 17"/>
</dbReference>
<dbReference type="PRINTS" id="PR00459">
    <property type="entry name" value="ASPEROXIDASE"/>
</dbReference>
<dbReference type="AlphaFoldDB" id="A0A445G9Y5"/>
<name>A0A445G9Y5_GLYSO</name>
<evidence type="ECO:0000313" key="1">
    <source>
        <dbReference type="EMBL" id="RZB57958.1"/>
    </source>
</evidence>
<dbReference type="Pfam" id="PF10143">
    <property type="entry name" value="PhosphMutase"/>
    <property type="match status" value="1"/>
</dbReference>
<dbReference type="EMBL" id="QZWG01000017">
    <property type="protein sequence ID" value="RZB57958.1"/>
    <property type="molecule type" value="Genomic_DNA"/>
</dbReference>
<organism evidence="1 2">
    <name type="scientific">Glycine soja</name>
    <name type="common">Wild soybean</name>
    <dbReference type="NCBI Taxonomy" id="3848"/>
    <lineage>
        <taxon>Eukaryota</taxon>
        <taxon>Viridiplantae</taxon>
        <taxon>Streptophyta</taxon>
        <taxon>Embryophyta</taxon>
        <taxon>Tracheophyta</taxon>
        <taxon>Spermatophyta</taxon>
        <taxon>Magnoliopsida</taxon>
        <taxon>eudicotyledons</taxon>
        <taxon>Gunneridae</taxon>
        <taxon>Pentapetalae</taxon>
        <taxon>rosids</taxon>
        <taxon>fabids</taxon>
        <taxon>Fabales</taxon>
        <taxon>Fabaceae</taxon>
        <taxon>Papilionoideae</taxon>
        <taxon>50 kb inversion clade</taxon>
        <taxon>NPAAA clade</taxon>
        <taxon>indigoferoid/millettioid clade</taxon>
        <taxon>Phaseoleae</taxon>
        <taxon>Glycine</taxon>
        <taxon>Glycine subgen. Soja</taxon>
    </lineage>
</organism>
<keyword evidence="2" id="KW-1185">Reference proteome</keyword>
<dbReference type="GO" id="GO:0006979">
    <property type="term" value="P:response to oxidative stress"/>
    <property type="evidence" value="ECO:0007669"/>
    <property type="project" value="InterPro"/>
</dbReference>
<protein>
    <submittedName>
        <fullName evidence="1">L-ascorbate peroxidase, cytosolic</fullName>
        <ecNumber evidence="1">5.4.2.12</ecNumber>
    </submittedName>
</protein>
<dbReference type="GO" id="GO:0020037">
    <property type="term" value="F:heme binding"/>
    <property type="evidence" value="ECO:0007669"/>
    <property type="project" value="InterPro"/>
</dbReference>
<dbReference type="GO" id="GO:0004619">
    <property type="term" value="F:phosphoglycerate mutase activity"/>
    <property type="evidence" value="ECO:0007669"/>
    <property type="project" value="UniProtKB-EC"/>
</dbReference>
<proteinExistence type="predicted"/>
<sequence>MCSSNALFGVHGTLLEPLTRAQRLADPSDITIRLLEPLKAEFPILSYADFYPLAGVVVVEVTGGSEVPFHPGRESTQIGNQLNITTMGEVTCGNGTYQIVWSCEMWKELQTKVAELPKAKPQKRKLHQGRGGNYYQAAPTSGYATEHRCGVVVKGPNLSGNISGTEPLKDNRILLKAEALDDSHEARNIAAVVNELSKEITKNLVSHPVNAKCTAEGKNIANVVLLRGCGIRIEVLLLQHRYDLFVKNVMDLNFPIQKNHSGIEQSANY</sequence>
<accession>A0A445G9Y5</accession>
<dbReference type="SUPFAM" id="SSF48113">
    <property type="entry name" value="Heme-dependent peroxidases"/>
    <property type="match status" value="1"/>
</dbReference>
<comment type="caution">
    <text evidence="1">The sequence shown here is derived from an EMBL/GenBank/DDBJ whole genome shotgun (WGS) entry which is preliminary data.</text>
</comment>
<dbReference type="Gene3D" id="1.10.520.10">
    <property type="match status" value="1"/>
</dbReference>
<keyword evidence="1" id="KW-0413">Isomerase</keyword>
<dbReference type="GO" id="GO:0004601">
    <property type="term" value="F:peroxidase activity"/>
    <property type="evidence" value="ECO:0007669"/>
    <property type="project" value="UniProtKB-KW"/>
</dbReference>
<dbReference type="PANTHER" id="PTHR31209:SF0">
    <property type="entry name" value="METALLOENZYME DOMAIN-CONTAINING PROTEIN"/>
    <property type="match status" value="1"/>
</dbReference>
<keyword evidence="1" id="KW-0575">Peroxidase</keyword>
<dbReference type="FunFam" id="1.10.520.10:FF:000035">
    <property type="entry name" value="L-ascorbate peroxidase, cytosolic"/>
    <property type="match status" value="1"/>
</dbReference>
<dbReference type="InterPro" id="IPR010255">
    <property type="entry name" value="Haem_peroxidase_sf"/>
</dbReference>
<gene>
    <name evidence="1" type="ORF">D0Y65_046567</name>
</gene>
<reference evidence="1 2" key="1">
    <citation type="submission" date="2018-09" db="EMBL/GenBank/DDBJ databases">
        <title>A high-quality reference genome of wild soybean provides a powerful tool to mine soybean genomes.</title>
        <authorList>
            <person name="Xie M."/>
            <person name="Chung C.Y.L."/>
            <person name="Li M.-W."/>
            <person name="Wong F.-L."/>
            <person name="Chan T.-F."/>
            <person name="Lam H.-M."/>
        </authorList>
    </citation>
    <scope>NUCLEOTIDE SEQUENCE [LARGE SCALE GENOMIC DNA]</scope>
    <source>
        <strain evidence="2">cv. W05</strain>
        <tissue evidence="1">Hypocotyl of etiolated seedlings</tissue>
    </source>
</reference>